<evidence type="ECO:0000256" key="5">
    <source>
        <dbReference type="ARBA" id="ARBA00038943"/>
    </source>
</evidence>
<dbReference type="AlphaFoldDB" id="A0A841EPS0"/>
<accession>A0A841EPS0</accession>
<dbReference type="Pfam" id="PF00849">
    <property type="entry name" value="PseudoU_synth_2"/>
    <property type="match status" value="1"/>
</dbReference>
<evidence type="ECO:0000313" key="12">
    <source>
        <dbReference type="Proteomes" id="UP000524404"/>
    </source>
</evidence>
<dbReference type="GO" id="GO:0008033">
    <property type="term" value="P:tRNA processing"/>
    <property type="evidence" value="ECO:0007669"/>
    <property type="project" value="UniProtKB-KW"/>
</dbReference>
<dbReference type="InterPro" id="IPR006145">
    <property type="entry name" value="PsdUridine_synth_RsuA/RluA"/>
</dbReference>
<keyword evidence="12" id="KW-1185">Reference proteome</keyword>
<evidence type="ECO:0000256" key="1">
    <source>
        <dbReference type="ARBA" id="ARBA00022694"/>
    </source>
</evidence>
<feature type="domain" description="Pseudouridine synthase RsuA/RluA-like" evidence="10">
    <location>
        <begin position="16"/>
        <end position="165"/>
    </location>
</feature>
<dbReference type="EMBL" id="JACHKT010000021">
    <property type="protein sequence ID" value="MBB6004224.1"/>
    <property type="molecule type" value="Genomic_DNA"/>
</dbReference>
<dbReference type="EC" id="5.4.99.26" evidence="5"/>
<dbReference type="Proteomes" id="UP000524404">
    <property type="component" value="Unassembled WGS sequence"/>
</dbReference>
<dbReference type="InterPro" id="IPR020103">
    <property type="entry name" value="PsdUridine_synth_cat_dom_sf"/>
</dbReference>
<evidence type="ECO:0000256" key="6">
    <source>
        <dbReference type="ARBA" id="ARBA00040675"/>
    </source>
</evidence>
<dbReference type="PROSITE" id="PS01129">
    <property type="entry name" value="PSI_RLU"/>
    <property type="match status" value="1"/>
</dbReference>
<comment type="function">
    <text evidence="4">Responsible for synthesis of pseudouridine from uracil-65 in transfer RNAs.</text>
</comment>
<name>A0A841EPS0_9BACT</name>
<comment type="catalytic activity">
    <reaction evidence="3">
        <text>uridine(65) in tRNA = pseudouridine(65) in tRNA</text>
        <dbReference type="Rhea" id="RHEA:42536"/>
        <dbReference type="Rhea" id="RHEA-COMP:10103"/>
        <dbReference type="Rhea" id="RHEA-COMP:10104"/>
        <dbReference type="ChEBI" id="CHEBI:65314"/>
        <dbReference type="ChEBI" id="CHEBI:65315"/>
        <dbReference type="EC" id="5.4.99.26"/>
    </reaction>
</comment>
<dbReference type="InterPro" id="IPR050188">
    <property type="entry name" value="RluA_PseudoU_synthase"/>
</dbReference>
<evidence type="ECO:0000256" key="7">
    <source>
        <dbReference type="ARBA" id="ARBA00041803"/>
    </source>
</evidence>
<dbReference type="GO" id="GO:0000455">
    <property type="term" value="P:enzyme-directed rRNA pseudouridine synthesis"/>
    <property type="evidence" value="ECO:0007669"/>
    <property type="project" value="TreeGrafter"/>
</dbReference>
<evidence type="ECO:0000256" key="2">
    <source>
        <dbReference type="ARBA" id="ARBA00023235"/>
    </source>
</evidence>
<protein>
    <recommendedName>
        <fullName evidence="6">tRNA pseudouridine synthase C</fullName>
        <ecNumber evidence="5">5.4.99.26</ecNumber>
    </recommendedName>
    <alternativeName>
        <fullName evidence="8">tRNA pseudouridine(65) synthase</fullName>
    </alternativeName>
    <alternativeName>
        <fullName evidence="9">tRNA pseudouridylate synthase C</fullName>
    </alternativeName>
    <alternativeName>
        <fullName evidence="7">tRNA-uridine isomerase C</fullName>
    </alternativeName>
</protein>
<dbReference type="Gene3D" id="3.30.2350.10">
    <property type="entry name" value="Pseudouridine synthase"/>
    <property type="match status" value="1"/>
</dbReference>
<dbReference type="PANTHER" id="PTHR21600">
    <property type="entry name" value="MITOCHONDRIAL RNA PSEUDOURIDINE SYNTHASE"/>
    <property type="match status" value="1"/>
</dbReference>
<reference evidence="11 12" key="1">
    <citation type="submission" date="2020-08" db="EMBL/GenBank/DDBJ databases">
        <title>Functional genomics of gut bacteria from endangered species of beetles.</title>
        <authorList>
            <person name="Carlos-Shanley C."/>
        </authorList>
    </citation>
    <scope>NUCLEOTIDE SEQUENCE [LARGE SCALE GENOMIC DNA]</scope>
    <source>
        <strain evidence="11 12">S00070</strain>
    </source>
</reference>
<proteinExistence type="predicted"/>
<gene>
    <name evidence="11" type="ORF">HNP25_002887</name>
</gene>
<dbReference type="PANTHER" id="PTHR21600:SF56">
    <property type="entry name" value="TRNA PSEUDOURIDINE SYNTHASE C"/>
    <property type="match status" value="1"/>
</dbReference>
<evidence type="ECO:0000256" key="8">
    <source>
        <dbReference type="ARBA" id="ARBA00041975"/>
    </source>
</evidence>
<dbReference type="GO" id="GO:0003723">
    <property type="term" value="F:RNA binding"/>
    <property type="evidence" value="ECO:0007669"/>
    <property type="project" value="InterPro"/>
</dbReference>
<evidence type="ECO:0000313" key="11">
    <source>
        <dbReference type="EMBL" id="MBB6004224.1"/>
    </source>
</evidence>
<dbReference type="GO" id="GO:0160149">
    <property type="term" value="F:tRNA pseudouridine(65) synthase activity"/>
    <property type="evidence" value="ECO:0007669"/>
    <property type="project" value="UniProtKB-EC"/>
</dbReference>
<dbReference type="InterPro" id="IPR006224">
    <property type="entry name" value="PsdUridine_synth_RluA-like_CS"/>
</dbReference>
<evidence type="ECO:0000259" key="10">
    <source>
        <dbReference type="Pfam" id="PF00849"/>
    </source>
</evidence>
<comment type="caution">
    <text evidence="11">The sequence shown here is derived from an EMBL/GenBank/DDBJ whole genome shotgun (WGS) entry which is preliminary data.</text>
</comment>
<evidence type="ECO:0000256" key="3">
    <source>
        <dbReference type="ARBA" id="ARBA00036607"/>
    </source>
</evidence>
<organism evidence="11 12">
    <name type="scientific">Arcicella rosea</name>
    <dbReference type="NCBI Taxonomy" id="502909"/>
    <lineage>
        <taxon>Bacteria</taxon>
        <taxon>Pseudomonadati</taxon>
        <taxon>Bacteroidota</taxon>
        <taxon>Cytophagia</taxon>
        <taxon>Cytophagales</taxon>
        <taxon>Flectobacillaceae</taxon>
        <taxon>Arcicella</taxon>
    </lineage>
</organism>
<dbReference type="RefSeq" id="WP_184135105.1">
    <property type="nucleotide sequence ID" value="NZ_JACHKT010000021.1"/>
</dbReference>
<keyword evidence="1" id="KW-0819">tRNA processing</keyword>
<keyword evidence="2 11" id="KW-0413">Isomerase</keyword>
<dbReference type="SUPFAM" id="SSF55120">
    <property type="entry name" value="Pseudouridine synthase"/>
    <property type="match status" value="1"/>
</dbReference>
<evidence type="ECO:0000256" key="4">
    <source>
        <dbReference type="ARBA" id="ARBA00037670"/>
    </source>
</evidence>
<sequence length="236" mass="27389">MSQEFPPLPILFQDEHFVAINKPHNLLVHRSSIAADESVFALQLLRDQLNCWVSPCHRLDRKTSGVLLFALSSEADKEVKRQFEAHTIQKKYLALVRGYLPESGMTDRPLEREKGGFQDAITHFKCLQQVELQIEVSRYPTSRYSLAEISPETGRMHQIRRHFAQLRHYLIGDKTYGECKHNKMFEEKFNLHTMLLHARELVFEHPFTNESTRIVAPMNEEFIRVLSAIGMNTTGL</sequence>
<evidence type="ECO:0000256" key="9">
    <source>
        <dbReference type="ARBA" id="ARBA00043049"/>
    </source>
</evidence>